<protein>
    <submittedName>
        <fullName evidence="1">Uncharacterized protein</fullName>
    </submittedName>
</protein>
<gene>
    <name evidence="1" type="ORF">NDU88_003013</name>
</gene>
<sequence length="50" mass="6128">SQRGHESRWSFSERVIMCGWIFHPPVSTRFPLGLWSRILRLGGYYWWTMR</sequence>
<feature type="non-terminal residue" evidence="1">
    <location>
        <position position="1"/>
    </location>
</feature>
<comment type="caution">
    <text evidence="1">The sequence shown here is derived from an EMBL/GenBank/DDBJ whole genome shotgun (WGS) entry which is preliminary data.</text>
</comment>
<keyword evidence="2" id="KW-1185">Reference proteome</keyword>
<evidence type="ECO:0000313" key="1">
    <source>
        <dbReference type="EMBL" id="KAJ1089870.1"/>
    </source>
</evidence>
<name>A0AAV7LQV8_PLEWA</name>
<dbReference type="Proteomes" id="UP001066276">
    <property type="component" value="Chromosome 11"/>
</dbReference>
<reference evidence="1" key="1">
    <citation type="journal article" date="2022" name="bioRxiv">
        <title>Sequencing and chromosome-scale assembly of the giantPleurodeles waltlgenome.</title>
        <authorList>
            <person name="Brown T."/>
            <person name="Elewa A."/>
            <person name="Iarovenko S."/>
            <person name="Subramanian E."/>
            <person name="Araus A.J."/>
            <person name="Petzold A."/>
            <person name="Susuki M."/>
            <person name="Suzuki K.-i.T."/>
            <person name="Hayashi T."/>
            <person name="Toyoda A."/>
            <person name="Oliveira C."/>
            <person name="Osipova E."/>
            <person name="Leigh N.D."/>
            <person name="Simon A."/>
            <person name="Yun M.H."/>
        </authorList>
    </citation>
    <scope>NUCLEOTIDE SEQUENCE</scope>
    <source>
        <strain evidence="1">20211129_DDA</strain>
        <tissue evidence="1">Liver</tissue>
    </source>
</reference>
<proteinExistence type="predicted"/>
<organism evidence="1 2">
    <name type="scientific">Pleurodeles waltl</name>
    <name type="common">Iberian ribbed newt</name>
    <dbReference type="NCBI Taxonomy" id="8319"/>
    <lineage>
        <taxon>Eukaryota</taxon>
        <taxon>Metazoa</taxon>
        <taxon>Chordata</taxon>
        <taxon>Craniata</taxon>
        <taxon>Vertebrata</taxon>
        <taxon>Euteleostomi</taxon>
        <taxon>Amphibia</taxon>
        <taxon>Batrachia</taxon>
        <taxon>Caudata</taxon>
        <taxon>Salamandroidea</taxon>
        <taxon>Salamandridae</taxon>
        <taxon>Pleurodelinae</taxon>
        <taxon>Pleurodeles</taxon>
    </lineage>
</organism>
<dbReference type="EMBL" id="JANPWB010000015">
    <property type="protein sequence ID" value="KAJ1089870.1"/>
    <property type="molecule type" value="Genomic_DNA"/>
</dbReference>
<accession>A0AAV7LQV8</accession>
<feature type="non-terminal residue" evidence="1">
    <location>
        <position position="50"/>
    </location>
</feature>
<dbReference type="AlphaFoldDB" id="A0AAV7LQV8"/>
<evidence type="ECO:0000313" key="2">
    <source>
        <dbReference type="Proteomes" id="UP001066276"/>
    </source>
</evidence>